<keyword evidence="3" id="KW-1185">Reference proteome</keyword>
<dbReference type="RefSeq" id="XP_004360700.1">
    <property type="nucleotide sequence ID" value="XM_004360643.1"/>
</dbReference>
<reference evidence="3" key="1">
    <citation type="journal article" date="2011" name="Genome Res.">
        <title>Phylogeny-wide analysis of social amoeba genomes highlights ancient origins for complex intercellular communication.</title>
        <authorList>
            <person name="Heidel A.J."/>
            <person name="Lawal H.M."/>
            <person name="Felder M."/>
            <person name="Schilde C."/>
            <person name="Helps N.R."/>
            <person name="Tunggal B."/>
            <person name="Rivero F."/>
            <person name="John U."/>
            <person name="Schleicher M."/>
            <person name="Eichinger L."/>
            <person name="Platzer M."/>
            <person name="Noegel A.A."/>
            <person name="Schaap P."/>
            <person name="Gloeckner G."/>
        </authorList>
    </citation>
    <scope>NUCLEOTIDE SEQUENCE [LARGE SCALE GENOMIC DNA]</scope>
    <source>
        <strain evidence="3">SH3</strain>
    </source>
</reference>
<dbReference type="KEGG" id="dfa:DFA_04979"/>
<evidence type="ECO:0000313" key="2">
    <source>
        <dbReference type="EMBL" id="EGG22849.1"/>
    </source>
</evidence>
<dbReference type="AlphaFoldDB" id="F4PMQ2"/>
<keyword evidence="1" id="KW-0812">Transmembrane</keyword>
<protein>
    <submittedName>
        <fullName evidence="2">Uncharacterized protein</fullName>
    </submittedName>
</protein>
<organism evidence="2 3">
    <name type="scientific">Cavenderia fasciculata</name>
    <name type="common">Slime mold</name>
    <name type="synonym">Dictyostelium fasciculatum</name>
    <dbReference type="NCBI Taxonomy" id="261658"/>
    <lineage>
        <taxon>Eukaryota</taxon>
        <taxon>Amoebozoa</taxon>
        <taxon>Evosea</taxon>
        <taxon>Eumycetozoa</taxon>
        <taxon>Dictyostelia</taxon>
        <taxon>Acytosteliales</taxon>
        <taxon>Cavenderiaceae</taxon>
        <taxon>Cavenderia</taxon>
    </lineage>
</organism>
<feature type="transmembrane region" description="Helical" evidence="1">
    <location>
        <begin position="6"/>
        <end position="23"/>
    </location>
</feature>
<dbReference type="EMBL" id="GL883008">
    <property type="protein sequence ID" value="EGG22849.1"/>
    <property type="molecule type" value="Genomic_DNA"/>
</dbReference>
<name>F4PMQ2_CACFS</name>
<proteinExistence type="predicted"/>
<accession>F4PMQ2</accession>
<gene>
    <name evidence="2" type="ORF">DFA_04979</name>
</gene>
<evidence type="ECO:0000256" key="1">
    <source>
        <dbReference type="SAM" id="Phobius"/>
    </source>
</evidence>
<evidence type="ECO:0000313" key="3">
    <source>
        <dbReference type="Proteomes" id="UP000007797"/>
    </source>
</evidence>
<dbReference type="GeneID" id="14874992"/>
<dbReference type="Proteomes" id="UP000007797">
    <property type="component" value="Unassembled WGS sequence"/>
</dbReference>
<keyword evidence="1" id="KW-1133">Transmembrane helix</keyword>
<keyword evidence="1" id="KW-0472">Membrane</keyword>
<sequence length="124" mass="14593">MIEYLFSNITIIFISTTLVFISFKLKYYESKWEQEYIDLARTFIEESYEEYKSLISDKPDEPIKKKQSLIDMSDLLMFCAGTPPQEEDELSNVKGSYAQLGESFMGVPLDQEFQFKMSTIFQSW</sequence>